<feature type="domain" description="VWFA" evidence="6">
    <location>
        <begin position="98"/>
        <end position="298"/>
    </location>
</feature>
<reference evidence="7 8" key="1">
    <citation type="submission" date="2019-02" db="EMBL/GenBank/DDBJ databases">
        <title>Deep-cultivation of Planctomycetes and their phenomic and genomic characterization uncovers novel biology.</title>
        <authorList>
            <person name="Wiegand S."/>
            <person name="Jogler M."/>
            <person name="Boedeker C."/>
            <person name="Pinto D."/>
            <person name="Vollmers J."/>
            <person name="Rivas-Marin E."/>
            <person name="Kohn T."/>
            <person name="Peeters S.H."/>
            <person name="Heuer A."/>
            <person name="Rast P."/>
            <person name="Oberbeckmann S."/>
            <person name="Bunk B."/>
            <person name="Jeske O."/>
            <person name="Meyerdierks A."/>
            <person name="Storesund J.E."/>
            <person name="Kallscheuer N."/>
            <person name="Luecker S."/>
            <person name="Lage O.M."/>
            <person name="Pohl T."/>
            <person name="Merkel B.J."/>
            <person name="Hornburger P."/>
            <person name="Mueller R.-W."/>
            <person name="Bruemmer F."/>
            <person name="Labrenz M."/>
            <person name="Spormann A.M."/>
            <person name="Op den Camp H."/>
            <person name="Overmann J."/>
            <person name="Amann R."/>
            <person name="Jetten M.S.M."/>
            <person name="Mascher T."/>
            <person name="Medema M.H."/>
            <person name="Devos D.P."/>
            <person name="Kaster A.-K."/>
            <person name="Ovreas L."/>
            <person name="Rohde M."/>
            <person name="Galperin M.Y."/>
            <person name="Jogler C."/>
        </authorList>
    </citation>
    <scope>NUCLEOTIDE SEQUENCE [LARGE SCALE GENOMIC DNA]</scope>
    <source>
        <strain evidence="7 8">Pla133</strain>
    </source>
</reference>
<keyword evidence="4 5" id="KW-0472">Membrane</keyword>
<evidence type="ECO:0000313" key="7">
    <source>
        <dbReference type="EMBL" id="QDU68432.1"/>
    </source>
</evidence>
<dbReference type="Pfam" id="PF13519">
    <property type="entry name" value="VWA_2"/>
    <property type="match status" value="1"/>
</dbReference>
<sequence length="347" mass="36472" precursor="true">MIAASFLGIDWLRPTDGLIALGGLALLALAPFAILRARRALGLVFSPSLREAAASEFSATRRLLRAALAAGALLAGGVALAGPVLGYAERAVMSSGVDLVIAIDTSRSMLARDLRPDRLNRAKREVSGLLDQLSNDRVALLAFAGDARQVAPLTTDREALRDLLSRVQVDDNRVGGTDLGVALERALDLFDGRTGASEAIVLITDGEDLEGRGRAVAERAAASGIRVFVVGVGTSDGGKIPVTGPDGRESFLVGPDGVEVSSRLSGETLEALAEVTGGAYLSTEGSPTPLETLYRKRIAGLESRELEDGVRRVPYDRYQWPLALALALAIAESALRERGRKNPAGVQ</sequence>
<feature type="transmembrane region" description="Helical" evidence="5">
    <location>
        <begin position="17"/>
        <end position="35"/>
    </location>
</feature>
<dbReference type="Gene3D" id="3.40.50.410">
    <property type="entry name" value="von Willebrand factor, type A domain"/>
    <property type="match status" value="1"/>
</dbReference>
<keyword evidence="8" id="KW-1185">Reference proteome</keyword>
<dbReference type="InterPro" id="IPR050768">
    <property type="entry name" value="UPF0353/GerABKA_families"/>
</dbReference>
<evidence type="ECO:0000313" key="8">
    <source>
        <dbReference type="Proteomes" id="UP000316921"/>
    </source>
</evidence>
<dbReference type="InterPro" id="IPR002035">
    <property type="entry name" value="VWF_A"/>
</dbReference>
<organism evidence="7 8">
    <name type="scientific">Engelhardtia mirabilis</name>
    <dbReference type="NCBI Taxonomy" id="2528011"/>
    <lineage>
        <taxon>Bacteria</taxon>
        <taxon>Pseudomonadati</taxon>
        <taxon>Planctomycetota</taxon>
        <taxon>Planctomycetia</taxon>
        <taxon>Planctomycetia incertae sedis</taxon>
        <taxon>Engelhardtia</taxon>
    </lineage>
</organism>
<dbReference type="InterPro" id="IPR036465">
    <property type="entry name" value="vWFA_dom_sf"/>
</dbReference>
<dbReference type="KEGG" id="pbap:Pla133_35290"/>
<accession>A0A518BN75</accession>
<evidence type="ECO:0000256" key="2">
    <source>
        <dbReference type="ARBA" id="ARBA00022692"/>
    </source>
</evidence>
<dbReference type="SMART" id="SM00327">
    <property type="entry name" value="VWA"/>
    <property type="match status" value="1"/>
</dbReference>
<dbReference type="PANTHER" id="PTHR22550:SF5">
    <property type="entry name" value="LEUCINE ZIPPER PROTEIN 4"/>
    <property type="match status" value="1"/>
</dbReference>
<evidence type="ECO:0000256" key="5">
    <source>
        <dbReference type="SAM" id="Phobius"/>
    </source>
</evidence>
<keyword evidence="2 5" id="KW-0812">Transmembrane</keyword>
<proteinExistence type="predicted"/>
<name>A0A518BN75_9BACT</name>
<keyword evidence="1" id="KW-1003">Cell membrane</keyword>
<evidence type="ECO:0000256" key="3">
    <source>
        <dbReference type="ARBA" id="ARBA00022989"/>
    </source>
</evidence>
<dbReference type="PANTHER" id="PTHR22550">
    <property type="entry name" value="SPORE GERMINATION PROTEIN"/>
    <property type="match status" value="1"/>
</dbReference>
<evidence type="ECO:0000256" key="1">
    <source>
        <dbReference type="ARBA" id="ARBA00022475"/>
    </source>
</evidence>
<dbReference type="EMBL" id="CP036287">
    <property type="protein sequence ID" value="QDU68432.1"/>
    <property type="molecule type" value="Genomic_DNA"/>
</dbReference>
<feature type="transmembrane region" description="Helical" evidence="5">
    <location>
        <begin position="66"/>
        <end position="88"/>
    </location>
</feature>
<dbReference type="SUPFAM" id="SSF53300">
    <property type="entry name" value="vWA-like"/>
    <property type="match status" value="1"/>
</dbReference>
<evidence type="ECO:0000256" key="4">
    <source>
        <dbReference type="ARBA" id="ARBA00023136"/>
    </source>
</evidence>
<evidence type="ECO:0000259" key="6">
    <source>
        <dbReference type="PROSITE" id="PS50234"/>
    </source>
</evidence>
<dbReference type="RefSeq" id="WP_419191645.1">
    <property type="nucleotide sequence ID" value="NZ_CP036287.1"/>
</dbReference>
<dbReference type="PROSITE" id="PS50234">
    <property type="entry name" value="VWFA"/>
    <property type="match status" value="1"/>
</dbReference>
<gene>
    <name evidence="7" type="ORF">Pla133_35290</name>
</gene>
<dbReference type="Proteomes" id="UP000316921">
    <property type="component" value="Chromosome"/>
</dbReference>
<dbReference type="AlphaFoldDB" id="A0A518BN75"/>
<keyword evidence="3 5" id="KW-1133">Transmembrane helix</keyword>
<protein>
    <submittedName>
        <fullName evidence="7">von Willebrand factor type A domain protein</fullName>
    </submittedName>
</protein>